<evidence type="ECO:0000313" key="3">
    <source>
        <dbReference type="Proteomes" id="UP000051449"/>
    </source>
</evidence>
<evidence type="ECO:0000259" key="1">
    <source>
        <dbReference type="SMART" id="SM00470"/>
    </source>
</evidence>
<gene>
    <name evidence="2" type="ORF">APD33_13685</name>
</gene>
<proteinExistence type="predicted"/>
<dbReference type="GO" id="GO:0005694">
    <property type="term" value="C:chromosome"/>
    <property type="evidence" value="ECO:0007669"/>
    <property type="project" value="TreeGrafter"/>
</dbReference>
<dbReference type="EMBL" id="LLGC01000179">
    <property type="protein sequence ID" value="KQE03660.1"/>
    <property type="molecule type" value="Genomic_DNA"/>
</dbReference>
<dbReference type="Proteomes" id="UP000051449">
    <property type="component" value="Unassembled WGS sequence"/>
</dbReference>
<dbReference type="GO" id="GO:0007059">
    <property type="term" value="P:chromosome segregation"/>
    <property type="evidence" value="ECO:0007669"/>
    <property type="project" value="TreeGrafter"/>
</dbReference>
<dbReference type="GO" id="GO:0045881">
    <property type="term" value="P:positive regulation of sporulation resulting in formation of a cellular spore"/>
    <property type="evidence" value="ECO:0007669"/>
    <property type="project" value="TreeGrafter"/>
</dbReference>
<dbReference type="SUPFAM" id="SSF110849">
    <property type="entry name" value="ParB/Sulfiredoxin"/>
    <property type="match status" value="1"/>
</dbReference>
<dbReference type="CDD" id="cd16403">
    <property type="entry name" value="ParB_N_like_MT"/>
    <property type="match status" value="1"/>
</dbReference>
<dbReference type="RefSeq" id="WP_000420163.1">
    <property type="nucleotide sequence ID" value="NZ_CACSGJ010000056.1"/>
</dbReference>
<dbReference type="Gene3D" id="3.90.1530.10">
    <property type="entry name" value="Conserved hypothetical protein from pyrococcus furiosus pfu- 392566-001, ParB domain"/>
    <property type="match status" value="1"/>
</dbReference>
<dbReference type="PANTHER" id="PTHR33375:SF1">
    <property type="entry name" value="CHROMOSOME-PARTITIONING PROTEIN PARB-RELATED"/>
    <property type="match status" value="1"/>
</dbReference>
<dbReference type="SMART" id="SM00470">
    <property type="entry name" value="ParB"/>
    <property type="match status" value="1"/>
</dbReference>
<dbReference type="InterPro" id="IPR050336">
    <property type="entry name" value="Chromosome_partition/occlusion"/>
</dbReference>
<feature type="domain" description="ParB-like N-terminal" evidence="1">
    <location>
        <begin position="6"/>
        <end position="92"/>
    </location>
</feature>
<comment type="caution">
    <text evidence="2">The sequence shown here is derived from an EMBL/GenBank/DDBJ whole genome shotgun (WGS) entry which is preliminary data.</text>
</comment>
<name>A0AAN5WCP1_ACIBA</name>
<evidence type="ECO:0000313" key="2">
    <source>
        <dbReference type="EMBL" id="KQE03660.1"/>
    </source>
</evidence>
<dbReference type="Pfam" id="PF02195">
    <property type="entry name" value="ParB_N"/>
    <property type="match status" value="1"/>
</dbReference>
<protein>
    <submittedName>
        <fullName evidence="2">Chromosome partitioning protein ParB</fullName>
    </submittedName>
</protein>
<organism evidence="2 3">
    <name type="scientific">Acinetobacter baumannii</name>
    <dbReference type="NCBI Taxonomy" id="470"/>
    <lineage>
        <taxon>Bacteria</taxon>
        <taxon>Pseudomonadati</taxon>
        <taxon>Pseudomonadota</taxon>
        <taxon>Gammaproteobacteria</taxon>
        <taxon>Moraxellales</taxon>
        <taxon>Moraxellaceae</taxon>
        <taxon>Acinetobacter</taxon>
        <taxon>Acinetobacter calcoaceticus/baumannii complex</taxon>
    </lineage>
</organism>
<dbReference type="AlphaFoldDB" id="A0AAN5WCP1"/>
<accession>A0AAN5WCP1</accession>
<dbReference type="PANTHER" id="PTHR33375">
    <property type="entry name" value="CHROMOSOME-PARTITIONING PROTEIN PARB-RELATED"/>
    <property type="match status" value="1"/>
</dbReference>
<sequence>MELIIQQWNVDEVKPYELNAKIHDKAQVERIAQSIKEFGWDQPIVVDKEGVIIKGHGRREAALLLGLKVVPVLVRSDLDEHQVRAARLADNRVAIGDIDTDLLQKELQTLNFDLEGIFDKKELNFVVADLSGMNVDSIVLDLDSEIAKQTEETIKKIEETDARAVRIDKALGFKEIKGKDERFVAQFMAVAEGETGLEGADAFIEYIKNQVAQ</sequence>
<reference evidence="2 3" key="1">
    <citation type="submission" date="2015-10" db="EMBL/GenBank/DDBJ databases">
        <title>The utility of whole genome sequencing in characterizing Acinetobacter epidemiology and analyzing hospital outbreaks.</title>
        <authorList>
            <person name="Ozer E.A."/>
            <person name="Fitzpatrick M.A."/>
            <person name="Hauser A.R."/>
        </authorList>
    </citation>
    <scope>NUCLEOTIDE SEQUENCE [LARGE SCALE GENOMIC DNA]</scope>
    <source>
        <strain evidence="2 3">ABBL072</strain>
    </source>
</reference>
<dbReference type="InterPro" id="IPR003115">
    <property type="entry name" value="ParB_N"/>
</dbReference>
<dbReference type="InterPro" id="IPR036086">
    <property type="entry name" value="ParB/Sulfiredoxin_sf"/>
</dbReference>